<keyword evidence="1" id="KW-0812">Transmembrane</keyword>
<feature type="transmembrane region" description="Helical" evidence="1">
    <location>
        <begin position="331"/>
        <end position="351"/>
    </location>
</feature>
<evidence type="ECO:0000256" key="1">
    <source>
        <dbReference type="SAM" id="Phobius"/>
    </source>
</evidence>
<dbReference type="OrthoDB" id="5241899at2"/>
<organism evidence="2 3">
    <name type="scientific">Paenibacillus taihuensis</name>
    <dbReference type="NCBI Taxonomy" id="1156355"/>
    <lineage>
        <taxon>Bacteria</taxon>
        <taxon>Bacillati</taxon>
        <taxon>Bacillota</taxon>
        <taxon>Bacilli</taxon>
        <taxon>Bacillales</taxon>
        <taxon>Paenibacillaceae</taxon>
        <taxon>Paenibacillus</taxon>
    </lineage>
</organism>
<feature type="transmembrane region" description="Helical" evidence="1">
    <location>
        <begin position="220"/>
        <end position="239"/>
    </location>
</feature>
<feature type="transmembrane region" description="Helical" evidence="1">
    <location>
        <begin position="246"/>
        <end position="263"/>
    </location>
</feature>
<feature type="transmembrane region" description="Helical" evidence="1">
    <location>
        <begin position="26"/>
        <end position="46"/>
    </location>
</feature>
<sequence length="358" mass="39549">MNASASPLAVSSSLPRAVRVTTGKDYMTIFFGLWLIGGIFVDGYAHNHGVVETFFTPWHAILYSGFMASALWMAWLLYRAKRATGLSWVKAAPVGYGLGLIGVGIFLLGGLFDMYWHVVFGIEKNIAALLSPSHLMLLTGGILILSSPYRACWHNERMVKPGWGEFAPAFLSLVITTGGVSFFLMYAWMFRYNLPAASTVQWYMYNFGSGVIAEDNEARGLSYILVDTIVYMVPVFLFMKRWALPFGVMTAHFTIISVLMNVLDGFANYQSIIIAFAAGLLGDICYRALKADQPAREWARRVVAAVLTVALWGFYFAWMHVTDEIGWAAELWAGAIVEATLVSLGVQLLAAQRPSVKG</sequence>
<feature type="transmembrane region" description="Helical" evidence="1">
    <location>
        <begin position="126"/>
        <end position="145"/>
    </location>
</feature>
<keyword evidence="3" id="KW-1185">Reference proteome</keyword>
<reference evidence="2 3" key="1">
    <citation type="submission" date="2018-08" db="EMBL/GenBank/DDBJ databases">
        <title>Genomic Encyclopedia of Type Strains, Phase III (KMG-III): the genomes of soil and plant-associated and newly described type strains.</title>
        <authorList>
            <person name="Whitman W."/>
        </authorList>
    </citation>
    <scope>NUCLEOTIDE SEQUENCE [LARGE SCALE GENOMIC DNA]</scope>
    <source>
        <strain evidence="2 3">CGMCC 1.10966</strain>
    </source>
</reference>
<evidence type="ECO:0000313" key="3">
    <source>
        <dbReference type="Proteomes" id="UP000256304"/>
    </source>
</evidence>
<feature type="transmembrane region" description="Helical" evidence="1">
    <location>
        <begin position="166"/>
        <end position="189"/>
    </location>
</feature>
<evidence type="ECO:0000313" key="2">
    <source>
        <dbReference type="EMBL" id="REE56480.1"/>
    </source>
</evidence>
<feature type="transmembrane region" description="Helical" evidence="1">
    <location>
        <begin position="301"/>
        <end position="319"/>
    </location>
</feature>
<comment type="caution">
    <text evidence="2">The sequence shown here is derived from an EMBL/GenBank/DDBJ whole genome shotgun (WGS) entry which is preliminary data.</text>
</comment>
<feature type="transmembrane region" description="Helical" evidence="1">
    <location>
        <begin position="58"/>
        <end position="78"/>
    </location>
</feature>
<accession>A0A3D9Q230</accession>
<gene>
    <name evidence="2" type="ORF">A8990_15817</name>
</gene>
<protein>
    <submittedName>
        <fullName evidence="2">Uncharacterized protein</fullName>
    </submittedName>
</protein>
<name>A0A3D9Q230_9BACL</name>
<dbReference type="AlphaFoldDB" id="A0A3D9Q230"/>
<dbReference type="EMBL" id="QTTN01000058">
    <property type="protein sequence ID" value="REE56480.1"/>
    <property type="molecule type" value="Genomic_DNA"/>
</dbReference>
<feature type="transmembrane region" description="Helical" evidence="1">
    <location>
        <begin position="98"/>
        <end position="120"/>
    </location>
</feature>
<keyword evidence="1" id="KW-0472">Membrane</keyword>
<dbReference type="Proteomes" id="UP000256304">
    <property type="component" value="Unassembled WGS sequence"/>
</dbReference>
<keyword evidence="1" id="KW-1133">Transmembrane helix</keyword>
<dbReference type="RefSeq" id="WP_116192510.1">
    <property type="nucleotide sequence ID" value="NZ_QTTN01000058.1"/>
</dbReference>
<proteinExistence type="predicted"/>
<feature type="transmembrane region" description="Helical" evidence="1">
    <location>
        <begin position="269"/>
        <end position="289"/>
    </location>
</feature>